<dbReference type="EMBL" id="CP001322">
    <property type="protein sequence ID" value="ACL03462.1"/>
    <property type="molecule type" value="Genomic_DNA"/>
</dbReference>
<dbReference type="GO" id="GO:0008977">
    <property type="term" value="F:prephenate dehydrogenase (NAD+) activity"/>
    <property type="evidence" value="ECO:0007669"/>
    <property type="project" value="InterPro"/>
</dbReference>
<dbReference type="SUPFAM" id="SSF48179">
    <property type="entry name" value="6-phosphogluconate dehydrogenase C-terminal domain-like"/>
    <property type="match status" value="1"/>
</dbReference>
<dbReference type="PANTHER" id="PTHR21363:SF0">
    <property type="entry name" value="PREPHENATE DEHYDROGENASE [NADP(+)]"/>
    <property type="match status" value="1"/>
</dbReference>
<dbReference type="InterPro" id="IPR050812">
    <property type="entry name" value="Preph/Arog_dehydrog"/>
</dbReference>
<dbReference type="GO" id="GO:0006571">
    <property type="term" value="P:tyrosine biosynthetic process"/>
    <property type="evidence" value="ECO:0007669"/>
    <property type="project" value="InterPro"/>
</dbReference>
<dbReference type="PANTHER" id="PTHR21363">
    <property type="entry name" value="PREPHENATE DEHYDROGENASE"/>
    <property type="match status" value="1"/>
</dbReference>
<dbReference type="Proteomes" id="UP000000739">
    <property type="component" value="Chromosome"/>
</dbReference>
<gene>
    <name evidence="3" type="ordered locus">Dalk_1765</name>
</gene>
<dbReference type="KEGG" id="dal:Dalk_1765"/>
<dbReference type="Gene3D" id="3.40.50.720">
    <property type="entry name" value="NAD(P)-binding Rossmann-like Domain"/>
    <property type="match status" value="1"/>
</dbReference>
<dbReference type="InterPro" id="IPR046826">
    <property type="entry name" value="PDH_N"/>
</dbReference>
<dbReference type="Pfam" id="PF20463">
    <property type="entry name" value="PDH_C"/>
    <property type="match status" value="1"/>
</dbReference>
<protein>
    <submittedName>
        <fullName evidence="3">Prephenate dehydrogenase</fullName>
    </submittedName>
</protein>
<dbReference type="PROSITE" id="PS51176">
    <property type="entry name" value="PDH_ADH"/>
    <property type="match status" value="1"/>
</dbReference>
<dbReference type="GO" id="GO:0070403">
    <property type="term" value="F:NAD+ binding"/>
    <property type="evidence" value="ECO:0007669"/>
    <property type="project" value="InterPro"/>
</dbReference>
<evidence type="ECO:0000259" key="2">
    <source>
        <dbReference type="PROSITE" id="PS51176"/>
    </source>
</evidence>
<dbReference type="eggNOG" id="COG0287">
    <property type="taxonomic scope" value="Bacteria"/>
</dbReference>
<feature type="domain" description="Prephenate/arogenate dehydrogenase" evidence="2">
    <location>
        <begin position="7"/>
        <end position="280"/>
    </location>
</feature>
<evidence type="ECO:0000313" key="4">
    <source>
        <dbReference type="Proteomes" id="UP000000739"/>
    </source>
</evidence>
<evidence type="ECO:0000313" key="3">
    <source>
        <dbReference type="EMBL" id="ACL03462.1"/>
    </source>
</evidence>
<dbReference type="InterPro" id="IPR046825">
    <property type="entry name" value="PDH_C"/>
</dbReference>
<keyword evidence="1" id="KW-0560">Oxidoreductase</keyword>
<reference evidence="3 4" key="1">
    <citation type="journal article" date="2012" name="Environ. Microbiol.">
        <title>The genome sequence of Desulfatibacillum alkenivorans AK-01: a blueprint for anaerobic alkane oxidation.</title>
        <authorList>
            <person name="Callaghan A.V."/>
            <person name="Morris B.E."/>
            <person name="Pereira I.A."/>
            <person name="McInerney M.J."/>
            <person name="Austin R.N."/>
            <person name="Groves J.T."/>
            <person name="Kukor J.J."/>
            <person name="Suflita J.M."/>
            <person name="Young L.Y."/>
            <person name="Zylstra G.J."/>
            <person name="Wawrik B."/>
        </authorList>
    </citation>
    <scope>NUCLEOTIDE SEQUENCE [LARGE SCALE GENOMIC DNA]</scope>
    <source>
        <strain evidence="3 4">AK-01</strain>
    </source>
</reference>
<keyword evidence="4" id="KW-1185">Reference proteome</keyword>
<dbReference type="InterPro" id="IPR003099">
    <property type="entry name" value="Prephen_DH"/>
</dbReference>
<dbReference type="Gene3D" id="1.10.3660.10">
    <property type="entry name" value="6-phosphogluconate dehydrogenase C-terminal like domain"/>
    <property type="match status" value="1"/>
</dbReference>
<accession>B8FFQ7</accession>
<name>B8FFQ7_DESAL</name>
<proteinExistence type="predicted"/>
<sequence>MEIPGFTTIGIIGGAGQMGQWFKEYFESLGHTVLISGRKTELTWQDLAEQCQVVIISLPLDVSIDMARQVGPLMNKDQLLMDMCSMKHDICQAMKESTQAQVIGTHPLFGPSTAGMAGQNVIVCPMGEGPWLPWLESQLEAKGAVVTITDGYTHDRNMAVVQALTHFMTISFGETLLQLGVDPKEIRPYATPIFRLKLGLLGRMFAQDTELYRNLICKNPMASEVLDQFLSSANEVKNNICHAPEIMTAIDAFLGTFPEQGMIESDACLETLAKFKERAM</sequence>
<dbReference type="SUPFAM" id="SSF51735">
    <property type="entry name" value="NAD(P)-binding Rossmann-fold domains"/>
    <property type="match status" value="1"/>
</dbReference>
<dbReference type="GO" id="GO:0004665">
    <property type="term" value="F:prephenate dehydrogenase (NADP+) activity"/>
    <property type="evidence" value="ECO:0007669"/>
    <property type="project" value="InterPro"/>
</dbReference>
<dbReference type="InterPro" id="IPR008927">
    <property type="entry name" value="6-PGluconate_DH-like_C_sf"/>
</dbReference>
<dbReference type="Pfam" id="PF02153">
    <property type="entry name" value="PDH_N"/>
    <property type="match status" value="1"/>
</dbReference>
<evidence type="ECO:0000256" key="1">
    <source>
        <dbReference type="ARBA" id="ARBA00023002"/>
    </source>
</evidence>
<organism evidence="3 4">
    <name type="scientific">Desulfatibacillum aliphaticivorans</name>
    <dbReference type="NCBI Taxonomy" id="218208"/>
    <lineage>
        <taxon>Bacteria</taxon>
        <taxon>Pseudomonadati</taxon>
        <taxon>Thermodesulfobacteriota</taxon>
        <taxon>Desulfobacteria</taxon>
        <taxon>Desulfobacterales</taxon>
        <taxon>Desulfatibacillaceae</taxon>
        <taxon>Desulfatibacillum</taxon>
    </lineage>
</organism>
<dbReference type="HOGENOM" id="CLU_036672_1_1_7"/>
<dbReference type="AlphaFoldDB" id="B8FFQ7"/>
<dbReference type="InterPro" id="IPR036291">
    <property type="entry name" value="NAD(P)-bd_dom_sf"/>
</dbReference>